<evidence type="ECO:0000313" key="2">
    <source>
        <dbReference type="EMBL" id="TWE18237.1"/>
    </source>
</evidence>
<sequence>MESSLVWAVLMIVGLVAVGCLFAIAVAVGYLINHWRRYRAGF</sequence>
<accession>A0A561ERK4</accession>
<proteinExistence type="predicted"/>
<dbReference type="RefSeq" id="WP_281292344.1">
    <property type="nucleotide sequence ID" value="NZ_BAAABR010000029.1"/>
</dbReference>
<name>A0A561ERK4_9ACTN</name>
<dbReference type="Proteomes" id="UP000318416">
    <property type="component" value="Unassembled WGS sequence"/>
</dbReference>
<organism evidence="2 3">
    <name type="scientific">Kitasatospora atroaurantiaca</name>
    <dbReference type="NCBI Taxonomy" id="285545"/>
    <lineage>
        <taxon>Bacteria</taxon>
        <taxon>Bacillati</taxon>
        <taxon>Actinomycetota</taxon>
        <taxon>Actinomycetes</taxon>
        <taxon>Kitasatosporales</taxon>
        <taxon>Streptomycetaceae</taxon>
        <taxon>Kitasatospora</taxon>
    </lineage>
</organism>
<feature type="transmembrane region" description="Helical" evidence="1">
    <location>
        <begin position="6"/>
        <end position="32"/>
    </location>
</feature>
<keyword evidence="3" id="KW-1185">Reference proteome</keyword>
<comment type="caution">
    <text evidence="2">The sequence shown here is derived from an EMBL/GenBank/DDBJ whole genome shotgun (WGS) entry which is preliminary data.</text>
</comment>
<keyword evidence="1" id="KW-1133">Transmembrane helix</keyword>
<keyword evidence="1" id="KW-0472">Membrane</keyword>
<reference evidence="2 3" key="1">
    <citation type="submission" date="2019-06" db="EMBL/GenBank/DDBJ databases">
        <title>Sequencing the genomes of 1000 actinobacteria strains.</title>
        <authorList>
            <person name="Klenk H.-P."/>
        </authorList>
    </citation>
    <scope>NUCLEOTIDE SEQUENCE [LARGE SCALE GENOMIC DNA]</scope>
    <source>
        <strain evidence="2 3">DSM 41649</strain>
    </source>
</reference>
<dbReference type="EMBL" id="VIVR01000001">
    <property type="protein sequence ID" value="TWE18237.1"/>
    <property type="molecule type" value="Genomic_DNA"/>
</dbReference>
<evidence type="ECO:0000313" key="3">
    <source>
        <dbReference type="Proteomes" id="UP000318416"/>
    </source>
</evidence>
<dbReference type="AlphaFoldDB" id="A0A561ERK4"/>
<protein>
    <submittedName>
        <fullName evidence="2">Uncharacterized protein</fullName>
    </submittedName>
</protein>
<evidence type="ECO:0000256" key="1">
    <source>
        <dbReference type="SAM" id="Phobius"/>
    </source>
</evidence>
<keyword evidence="1" id="KW-0812">Transmembrane</keyword>
<gene>
    <name evidence="2" type="ORF">FB465_3290</name>
</gene>